<dbReference type="PIRSF" id="PIRSF018425">
    <property type="entry name" value="PolyA_polymerase"/>
    <property type="match status" value="1"/>
</dbReference>
<dbReference type="GO" id="GO:0046872">
    <property type="term" value="F:metal ion binding"/>
    <property type="evidence" value="ECO:0007669"/>
    <property type="project" value="UniProtKB-KW"/>
</dbReference>
<dbReference type="InterPro" id="IPR007012">
    <property type="entry name" value="PolA_pol_cen_dom"/>
</dbReference>
<evidence type="ECO:0000256" key="11">
    <source>
        <dbReference type="ARBA" id="ARBA00023211"/>
    </source>
</evidence>
<evidence type="ECO:0000256" key="6">
    <source>
        <dbReference type="ARBA" id="ARBA00022723"/>
    </source>
</evidence>
<evidence type="ECO:0000256" key="8">
    <source>
        <dbReference type="ARBA" id="ARBA00022840"/>
    </source>
</evidence>
<dbReference type="Gene3D" id="1.10.1410.10">
    <property type="match status" value="1"/>
</dbReference>
<evidence type="ECO:0000259" key="20">
    <source>
        <dbReference type="Pfam" id="PF20750"/>
    </source>
</evidence>
<evidence type="ECO:0000259" key="18">
    <source>
        <dbReference type="Pfam" id="PF04926"/>
    </source>
</evidence>
<feature type="binding site" evidence="15">
    <location>
        <begin position="130"/>
        <end position="132"/>
    </location>
    <ligand>
        <name>ATP</name>
        <dbReference type="ChEBI" id="CHEBI:30616"/>
    </ligand>
</feature>
<dbReference type="FunFam" id="1.10.1410.10:FF:000001">
    <property type="entry name" value="Putative poly(A) polymerase gamma"/>
    <property type="match status" value="1"/>
</dbReference>
<dbReference type="Pfam" id="PF04926">
    <property type="entry name" value="PAP_RNA-bind"/>
    <property type="match status" value="1"/>
</dbReference>
<feature type="binding site" evidence="16">
    <location>
        <position position="145"/>
    </location>
    <ligand>
        <name>Mg(2+)</name>
        <dbReference type="ChEBI" id="CHEBI:18420"/>
        <label>2</label>
        <note>catalytic</note>
    </ligand>
</feature>
<evidence type="ECO:0000259" key="19">
    <source>
        <dbReference type="Pfam" id="PF04928"/>
    </source>
</evidence>
<dbReference type="Ensembl" id="ENSAOCT00000068591.1">
    <property type="protein sequence ID" value="ENSAOCP00000063219.1"/>
    <property type="gene ID" value="ENSAOCG00000002688.2"/>
</dbReference>
<accession>A0AAQ5ZDL4</accession>
<feature type="binding site" evidence="15">
    <location>
        <position position="267"/>
    </location>
    <ligand>
        <name>ATP</name>
        <dbReference type="ChEBI" id="CHEBI:30616"/>
    </ligand>
</feature>
<comment type="catalytic activity">
    <reaction evidence="13 14">
        <text>RNA(n) + ATP = RNA(n)-3'-adenine ribonucleotide + diphosphate</text>
        <dbReference type="Rhea" id="RHEA:11332"/>
        <dbReference type="Rhea" id="RHEA-COMP:14527"/>
        <dbReference type="Rhea" id="RHEA-COMP:17347"/>
        <dbReference type="ChEBI" id="CHEBI:30616"/>
        <dbReference type="ChEBI" id="CHEBI:33019"/>
        <dbReference type="ChEBI" id="CHEBI:140395"/>
        <dbReference type="ChEBI" id="CHEBI:173115"/>
        <dbReference type="EC" id="2.7.7.19"/>
    </reaction>
</comment>
<keyword evidence="9 16" id="KW-0460">Magnesium</keyword>
<dbReference type="GO" id="GO:0003723">
    <property type="term" value="F:RNA binding"/>
    <property type="evidence" value="ECO:0007669"/>
    <property type="project" value="UniProtKB-UniRule"/>
</dbReference>
<evidence type="ECO:0000256" key="2">
    <source>
        <dbReference type="ARBA" id="ARBA00004123"/>
    </source>
</evidence>
<dbReference type="InterPro" id="IPR048840">
    <property type="entry name" value="PolA_pol_NTPase"/>
</dbReference>
<dbReference type="GO" id="GO:0006397">
    <property type="term" value="P:mRNA processing"/>
    <property type="evidence" value="ECO:0007669"/>
    <property type="project" value="UniProtKB-KW"/>
</dbReference>
<feature type="domain" description="Poly(A) polymerase central" evidence="19">
    <location>
        <begin position="249"/>
        <end position="374"/>
    </location>
</feature>
<evidence type="ECO:0000256" key="9">
    <source>
        <dbReference type="ARBA" id="ARBA00022842"/>
    </source>
</evidence>
<dbReference type="Gene3D" id="3.30.70.590">
    <property type="entry name" value="Poly(A) polymerase predicted RNA binding domain"/>
    <property type="match status" value="1"/>
</dbReference>
<feature type="binding site" evidence="15">
    <location>
        <begin position="276"/>
        <end position="277"/>
    </location>
    <ligand>
        <name>ATP</name>
        <dbReference type="ChEBI" id="CHEBI:30616"/>
    </ligand>
</feature>
<reference evidence="21" key="2">
    <citation type="submission" date="2025-08" db="UniProtKB">
        <authorList>
            <consortium name="Ensembl"/>
        </authorList>
    </citation>
    <scope>IDENTIFICATION</scope>
</reference>
<feature type="binding site" evidence="15">
    <location>
        <position position="258"/>
    </location>
    <ligand>
        <name>ATP</name>
        <dbReference type="ChEBI" id="CHEBI:30616"/>
    </ligand>
</feature>
<dbReference type="CDD" id="cd05402">
    <property type="entry name" value="NT_PAP_TUTase"/>
    <property type="match status" value="1"/>
</dbReference>
<keyword evidence="6 16" id="KW-0479">Metal-binding</keyword>
<dbReference type="SUPFAM" id="SSF81631">
    <property type="entry name" value="PAP/OAS1 substrate-binding domain"/>
    <property type="match status" value="1"/>
</dbReference>
<evidence type="ECO:0000256" key="1">
    <source>
        <dbReference type="ARBA" id="ARBA00001936"/>
    </source>
</evidence>
<evidence type="ECO:0000256" key="10">
    <source>
        <dbReference type="ARBA" id="ARBA00022884"/>
    </source>
</evidence>
<comment type="function">
    <text evidence="14">Polymerase that creates the 3'-poly(A) tail of mRNA's.</text>
</comment>
<evidence type="ECO:0000256" key="16">
    <source>
        <dbReference type="PIRSR" id="PIRSR018425-2"/>
    </source>
</evidence>
<keyword evidence="12 14" id="KW-0539">Nucleus</keyword>
<protein>
    <recommendedName>
        <fullName evidence="14">Poly(A) polymerase</fullName>
        <ecNumber evidence="14">2.7.7.19</ecNumber>
    </recommendedName>
</protein>
<evidence type="ECO:0000256" key="15">
    <source>
        <dbReference type="PIRSR" id="PIRSR018425-1"/>
    </source>
</evidence>
<feature type="binding site" evidence="16">
    <location>
        <position position="145"/>
    </location>
    <ligand>
        <name>Mg(2+)</name>
        <dbReference type="ChEBI" id="CHEBI:18420"/>
        <label>1</label>
        <note>catalytic</note>
    </ligand>
</feature>
<feature type="binding site" evidence="16">
    <location>
        <position position="143"/>
    </location>
    <ligand>
        <name>Mg(2+)</name>
        <dbReference type="ChEBI" id="CHEBI:18420"/>
        <label>1</label>
        <note>catalytic</note>
    </ligand>
</feature>
<dbReference type="FunFam" id="3.30.460.10:FF:000002">
    <property type="entry name" value="Poly(A) polymerase alpha, putative"/>
    <property type="match status" value="1"/>
</dbReference>
<name>A0AAQ5ZDL4_AMPOC</name>
<dbReference type="EC" id="2.7.7.19" evidence="14"/>
<dbReference type="InterPro" id="IPR007010">
    <property type="entry name" value="PolA_pol_RNA-bd_dom"/>
</dbReference>
<keyword evidence="22" id="KW-1185">Reference proteome</keyword>
<evidence type="ECO:0000313" key="22">
    <source>
        <dbReference type="Proteomes" id="UP001501940"/>
    </source>
</evidence>
<evidence type="ECO:0000256" key="3">
    <source>
        <dbReference type="ARBA" id="ARBA00010912"/>
    </source>
</evidence>
<keyword evidence="4 14" id="KW-0507">mRNA processing</keyword>
<sequence length="494" mass="56736">MDFAVLFREKYTFTSPHRRTSAFYITAMSRKKQNVSTTSPVPVEPPPKWFGPTGPISEDFPEEEDLILTRKLTETLQSYDVYESKQELQHRETVLKKLETLYKEWLQEMCDQMNVPEVVKAKVGGKVLPFGSYHLGVHSKGADIDALCVGPGFLDRKDFFTSFFEKLKAQKEVKDIRAIEETYVPVIKLTYEGIEIDLVFGRLAQKSVPEKLNLLDDKYVLGLDKRCIRSLNGYRVTEEILQHVPNVHNFRIALRVIKLWAKQRNIYSNSLGFLGGVSWAIMVARICQVYPNATPATLVIKFFKVYSTWIWPVPIQLHRVKNCLDRNIWNPNVNPSDRCHQMAIITPAYPQQNTSVNVSRSSLAVLTEEIERGTLNAGTQMTMILSHILRHYIVLEASYMTEKQRLEWVGLVESKVRILVGLLERNRQISKAHVYVKSLAGPRKANKKDGKSRMWLVGLDLKEEVSAYLKDQLFCVLCTFTAISKFILISFKNL</sequence>
<feature type="binding site" evidence="15">
    <location>
        <begin position="143"/>
        <end position="145"/>
    </location>
    <ligand>
        <name>ATP</name>
        <dbReference type="ChEBI" id="CHEBI:30616"/>
    </ligand>
</feature>
<dbReference type="Gene3D" id="3.30.460.10">
    <property type="entry name" value="Beta Polymerase, domain 2"/>
    <property type="match status" value="1"/>
</dbReference>
<dbReference type="Pfam" id="PF20750">
    <property type="entry name" value="PAP_NTPase"/>
    <property type="match status" value="1"/>
</dbReference>
<evidence type="ECO:0000313" key="21">
    <source>
        <dbReference type="Ensembl" id="ENSAOCP00000063219.1"/>
    </source>
</evidence>
<evidence type="ECO:0000256" key="17">
    <source>
        <dbReference type="SAM" id="MobiDB-lite"/>
    </source>
</evidence>
<evidence type="ECO:0000256" key="13">
    <source>
        <dbReference type="ARBA" id="ARBA00048830"/>
    </source>
</evidence>
<comment type="similarity">
    <text evidence="3 14">Belongs to the poly(A) polymerase family.</text>
</comment>
<feature type="region of interest" description="Disordered" evidence="17">
    <location>
        <begin position="34"/>
        <end position="55"/>
    </location>
</feature>
<proteinExistence type="inferred from homology"/>
<dbReference type="GO" id="GO:0005634">
    <property type="term" value="C:nucleus"/>
    <property type="evidence" value="ECO:0007669"/>
    <property type="project" value="UniProtKB-SubCell"/>
</dbReference>
<feature type="binding site" evidence="16">
    <location>
        <position position="197"/>
    </location>
    <ligand>
        <name>Mg(2+)</name>
        <dbReference type="ChEBI" id="CHEBI:18420"/>
        <label>2</label>
        <note>catalytic</note>
    </ligand>
</feature>
<dbReference type="PANTHER" id="PTHR10682">
    <property type="entry name" value="POLY A POLYMERASE"/>
    <property type="match status" value="1"/>
</dbReference>
<evidence type="ECO:0000256" key="5">
    <source>
        <dbReference type="ARBA" id="ARBA00022679"/>
    </source>
</evidence>
<evidence type="ECO:0000256" key="7">
    <source>
        <dbReference type="ARBA" id="ARBA00022741"/>
    </source>
</evidence>
<dbReference type="AlphaFoldDB" id="A0AAQ5ZDL4"/>
<dbReference type="GeneTree" id="ENSGT00940000168779"/>
<evidence type="ECO:0000256" key="14">
    <source>
        <dbReference type="PIRNR" id="PIRNR018425"/>
    </source>
</evidence>
<dbReference type="GO" id="GO:1990817">
    <property type="term" value="F:poly(A) RNA polymerase activity"/>
    <property type="evidence" value="ECO:0007669"/>
    <property type="project" value="UniProtKB-UniRule"/>
</dbReference>
<dbReference type="PANTHER" id="PTHR10682:SF9">
    <property type="entry name" value="POLY(A) POLYMERASE ALPHA"/>
    <property type="match status" value="1"/>
</dbReference>
<dbReference type="SUPFAM" id="SSF55003">
    <property type="entry name" value="PAP/Archaeal CCA-adding enzyme, C-terminal domain"/>
    <property type="match status" value="1"/>
</dbReference>
<evidence type="ECO:0000256" key="12">
    <source>
        <dbReference type="ARBA" id="ARBA00023242"/>
    </source>
</evidence>
<feature type="binding site" evidence="15">
    <location>
        <position position="197"/>
    </location>
    <ligand>
        <name>ATP</name>
        <dbReference type="ChEBI" id="CHEBI:30616"/>
    </ligand>
</feature>
<keyword evidence="8 14" id="KW-0067">ATP-binding</keyword>
<reference evidence="21 22" key="1">
    <citation type="submission" date="2022-01" db="EMBL/GenBank/DDBJ databases">
        <title>A chromosome-scale genome assembly of the false clownfish, Amphiprion ocellaris.</title>
        <authorList>
            <person name="Ryu T."/>
        </authorList>
    </citation>
    <scope>NUCLEOTIDE SEQUENCE [LARGE SCALE GENOMIC DNA]</scope>
</reference>
<dbReference type="InterPro" id="IPR043519">
    <property type="entry name" value="NT_sf"/>
</dbReference>
<reference evidence="21" key="3">
    <citation type="submission" date="2025-09" db="UniProtKB">
        <authorList>
            <consortium name="Ensembl"/>
        </authorList>
    </citation>
    <scope>IDENTIFICATION</scope>
</reference>
<dbReference type="Proteomes" id="UP001501940">
    <property type="component" value="Chromosome 12"/>
</dbReference>
<feature type="domain" description="Poly(A) polymerase nucleotidyltransferase" evidence="20">
    <location>
        <begin position="51"/>
        <end position="244"/>
    </location>
</feature>
<keyword evidence="7 14" id="KW-0547">Nucleotide-binding</keyword>
<dbReference type="SUPFAM" id="SSF81301">
    <property type="entry name" value="Nucleotidyltransferase"/>
    <property type="match status" value="1"/>
</dbReference>
<dbReference type="InterPro" id="IPR014492">
    <property type="entry name" value="PolyA_polymerase"/>
</dbReference>
<dbReference type="Pfam" id="PF04928">
    <property type="entry name" value="PAP_central"/>
    <property type="match status" value="1"/>
</dbReference>
<feature type="binding site" evidence="16">
    <location>
        <position position="143"/>
    </location>
    <ligand>
        <name>Mg(2+)</name>
        <dbReference type="ChEBI" id="CHEBI:18420"/>
        <label>2</label>
        <note>catalytic</note>
    </ligand>
</feature>
<keyword evidence="10" id="KW-0694">RNA-binding</keyword>
<comment type="cofactor">
    <cofactor evidence="1">
        <name>Mn(2+)</name>
        <dbReference type="ChEBI" id="CHEBI:29035"/>
    </cofactor>
</comment>
<dbReference type="InterPro" id="IPR011068">
    <property type="entry name" value="NuclTrfase_I-like_C"/>
</dbReference>
<evidence type="ECO:0000256" key="4">
    <source>
        <dbReference type="ARBA" id="ARBA00022664"/>
    </source>
</evidence>
<feature type="domain" description="Poly(A) polymerase RNA-binding" evidence="18">
    <location>
        <begin position="390"/>
        <end position="445"/>
    </location>
</feature>
<dbReference type="GO" id="GO:0031123">
    <property type="term" value="P:RNA 3'-end processing"/>
    <property type="evidence" value="ECO:0007669"/>
    <property type="project" value="InterPro"/>
</dbReference>
<keyword evidence="11" id="KW-0464">Manganese</keyword>
<comment type="cofactor">
    <cofactor evidence="16">
        <name>Mg(2+)</name>
        <dbReference type="ChEBI" id="CHEBI:18420"/>
    </cofactor>
    <text evidence="16">Binds 2 magnesium ions. Also active with manganese.</text>
</comment>
<keyword evidence="5 14" id="KW-0808">Transferase</keyword>
<organism evidence="21 22">
    <name type="scientific">Amphiprion ocellaris</name>
    <name type="common">Clown anemonefish</name>
    <dbReference type="NCBI Taxonomy" id="80972"/>
    <lineage>
        <taxon>Eukaryota</taxon>
        <taxon>Metazoa</taxon>
        <taxon>Chordata</taxon>
        <taxon>Craniata</taxon>
        <taxon>Vertebrata</taxon>
        <taxon>Euteleostomi</taxon>
        <taxon>Actinopterygii</taxon>
        <taxon>Neopterygii</taxon>
        <taxon>Teleostei</taxon>
        <taxon>Neoteleostei</taxon>
        <taxon>Acanthomorphata</taxon>
        <taxon>Ovalentaria</taxon>
        <taxon>Pomacentridae</taxon>
        <taxon>Amphiprion</taxon>
    </lineage>
</organism>
<comment type="subcellular location">
    <subcellularLocation>
        <location evidence="2 14">Nucleus</location>
    </subcellularLocation>
</comment>
<dbReference type="GO" id="GO:0005524">
    <property type="term" value="F:ATP binding"/>
    <property type="evidence" value="ECO:0007669"/>
    <property type="project" value="UniProtKB-UniRule"/>
</dbReference>